<dbReference type="InterPro" id="IPR003593">
    <property type="entry name" value="AAA+_ATPase"/>
</dbReference>
<dbReference type="SUPFAM" id="SSF46689">
    <property type="entry name" value="Homeodomain-like"/>
    <property type="match status" value="1"/>
</dbReference>
<dbReference type="InterPro" id="IPR025944">
    <property type="entry name" value="Sigma_54_int_dom_CS"/>
</dbReference>
<dbReference type="InterPro" id="IPR002078">
    <property type="entry name" value="Sigma_54_int"/>
</dbReference>
<evidence type="ECO:0000256" key="3">
    <source>
        <dbReference type="ARBA" id="ARBA00023015"/>
    </source>
</evidence>
<dbReference type="InterPro" id="IPR025943">
    <property type="entry name" value="Sigma_54_int_dom_ATP-bd_2"/>
</dbReference>
<feature type="domain" description="Sigma-54 factor interaction" evidence="6">
    <location>
        <begin position="134"/>
        <end position="362"/>
    </location>
</feature>
<dbReference type="InterPro" id="IPR058031">
    <property type="entry name" value="AAA_lid_NorR"/>
</dbReference>
<protein>
    <submittedName>
        <fullName evidence="7">Sigma 54-interacting transcriptional regulator</fullName>
    </submittedName>
</protein>
<keyword evidence="3" id="KW-0805">Transcription regulation</keyword>
<organism evidence="7 8">
    <name type="scientific">Thermithiobacillus plumbiphilus</name>
    <dbReference type="NCBI Taxonomy" id="1729899"/>
    <lineage>
        <taxon>Bacteria</taxon>
        <taxon>Pseudomonadati</taxon>
        <taxon>Pseudomonadota</taxon>
        <taxon>Acidithiobacillia</taxon>
        <taxon>Acidithiobacillales</taxon>
        <taxon>Thermithiobacillaceae</taxon>
        <taxon>Thermithiobacillus</taxon>
    </lineage>
</organism>
<dbReference type="PANTHER" id="PTHR32071">
    <property type="entry name" value="TRANSCRIPTIONAL REGULATORY PROTEIN"/>
    <property type="match status" value="1"/>
</dbReference>
<dbReference type="SUPFAM" id="SSF52540">
    <property type="entry name" value="P-loop containing nucleoside triphosphate hydrolases"/>
    <property type="match status" value="1"/>
</dbReference>
<dbReference type="SUPFAM" id="SSF55785">
    <property type="entry name" value="PYP-like sensor domain (PAS domain)"/>
    <property type="match status" value="1"/>
</dbReference>
<dbReference type="InterPro" id="IPR027417">
    <property type="entry name" value="P-loop_NTPase"/>
</dbReference>
<dbReference type="PROSITE" id="PS00676">
    <property type="entry name" value="SIGMA54_INTERACT_2"/>
    <property type="match status" value="1"/>
</dbReference>
<dbReference type="Gene3D" id="3.30.450.20">
    <property type="entry name" value="PAS domain"/>
    <property type="match status" value="1"/>
</dbReference>
<dbReference type="Gene3D" id="1.10.10.60">
    <property type="entry name" value="Homeodomain-like"/>
    <property type="match status" value="1"/>
</dbReference>
<proteinExistence type="predicted"/>
<dbReference type="SMART" id="SM00382">
    <property type="entry name" value="AAA"/>
    <property type="match status" value="1"/>
</dbReference>
<dbReference type="CDD" id="cd00009">
    <property type="entry name" value="AAA"/>
    <property type="match status" value="1"/>
</dbReference>
<dbReference type="InterPro" id="IPR035965">
    <property type="entry name" value="PAS-like_dom_sf"/>
</dbReference>
<dbReference type="Pfam" id="PF02954">
    <property type="entry name" value="HTH_8"/>
    <property type="match status" value="1"/>
</dbReference>
<dbReference type="Proteomes" id="UP001446205">
    <property type="component" value="Unassembled WGS sequence"/>
</dbReference>
<dbReference type="Gene3D" id="1.10.8.60">
    <property type="match status" value="1"/>
</dbReference>
<dbReference type="Gene3D" id="3.40.50.300">
    <property type="entry name" value="P-loop containing nucleotide triphosphate hydrolases"/>
    <property type="match status" value="1"/>
</dbReference>
<reference evidence="7 8" key="1">
    <citation type="submission" date="2024-04" db="EMBL/GenBank/DDBJ databases">
        <authorList>
            <person name="Abashina T."/>
            <person name="Shaikin A."/>
        </authorList>
    </citation>
    <scope>NUCLEOTIDE SEQUENCE [LARGE SCALE GENOMIC DNA]</scope>
    <source>
        <strain evidence="7 8">AAFK</strain>
    </source>
</reference>
<comment type="caution">
    <text evidence="7">The sequence shown here is derived from an EMBL/GenBank/DDBJ whole genome shotgun (WGS) entry which is preliminary data.</text>
</comment>
<dbReference type="InterPro" id="IPR009057">
    <property type="entry name" value="Homeodomain-like_sf"/>
</dbReference>
<evidence type="ECO:0000256" key="2">
    <source>
        <dbReference type="ARBA" id="ARBA00022840"/>
    </source>
</evidence>
<evidence type="ECO:0000256" key="5">
    <source>
        <dbReference type="ARBA" id="ARBA00023163"/>
    </source>
</evidence>
<dbReference type="Pfam" id="PF25601">
    <property type="entry name" value="AAA_lid_14"/>
    <property type="match status" value="1"/>
</dbReference>
<dbReference type="PROSITE" id="PS50045">
    <property type="entry name" value="SIGMA54_INTERACT_4"/>
    <property type="match status" value="1"/>
</dbReference>
<evidence type="ECO:0000256" key="4">
    <source>
        <dbReference type="ARBA" id="ARBA00023125"/>
    </source>
</evidence>
<dbReference type="Pfam" id="PF08448">
    <property type="entry name" value="PAS_4"/>
    <property type="match status" value="1"/>
</dbReference>
<gene>
    <name evidence="7" type="ORF">WOB96_07515</name>
</gene>
<dbReference type="PROSITE" id="PS00688">
    <property type="entry name" value="SIGMA54_INTERACT_3"/>
    <property type="match status" value="1"/>
</dbReference>
<keyword evidence="4" id="KW-0238">DNA-binding</keyword>
<keyword evidence="1" id="KW-0547">Nucleotide-binding</keyword>
<dbReference type="EMBL" id="JBBPCO010000006">
    <property type="protein sequence ID" value="MEK8089612.1"/>
    <property type="molecule type" value="Genomic_DNA"/>
</dbReference>
<keyword evidence="8" id="KW-1185">Reference proteome</keyword>
<dbReference type="PANTHER" id="PTHR32071:SF117">
    <property type="entry name" value="PTS-DEPENDENT DIHYDROXYACETONE KINASE OPERON REGULATORY PROTEIN-RELATED"/>
    <property type="match status" value="1"/>
</dbReference>
<dbReference type="RefSeq" id="WP_341370666.1">
    <property type="nucleotide sequence ID" value="NZ_JBBPCO010000006.1"/>
</dbReference>
<dbReference type="Pfam" id="PF00158">
    <property type="entry name" value="Sigma54_activat"/>
    <property type="match status" value="1"/>
</dbReference>
<name>A0ABU9D7W2_9PROT</name>
<evidence type="ECO:0000313" key="7">
    <source>
        <dbReference type="EMBL" id="MEK8089612.1"/>
    </source>
</evidence>
<keyword evidence="5" id="KW-0804">Transcription</keyword>
<evidence type="ECO:0000259" key="6">
    <source>
        <dbReference type="PROSITE" id="PS50045"/>
    </source>
</evidence>
<keyword evidence="2" id="KW-0067">ATP-binding</keyword>
<dbReference type="PRINTS" id="PR01590">
    <property type="entry name" value="HTHFIS"/>
</dbReference>
<accession>A0ABU9D7W2</accession>
<dbReference type="InterPro" id="IPR013656">
    <property type="entry name" value="PAS_4"/>
</dbReference>
<sequence>MPRLPVFMQSLIDAQENPFVLIDAEYRIVAANRAYRASYGIEDEEQLIGRCCHEVSHHLDSPCHAHGEDCPHQQVFQTGVAHQVLHTHYDHQGRAEHVRIKGHVIEGPAGERYLGEAIFPLAMAQDMDCEEMRLIGRSPAFLHAIERLSQAAASGASVLLLGESGVGKELAAHFVHAQSPRAGRGFLAVDCASISEALFESEIFGHERGAFTGCIGRKQGLFELADGGTLFLDEVGEIPLAMQAKLLRVLETGEFRRVGGREILRADVRVVAATNRDLRQMVSEGRFREDLYYRLACITVPLPSLRERRSDIPALAEALLARLTAGSGRRYYLTGDALVSLGRHDFPGNIRELRNILQRAAALARNGAIGAEDLDLPMPAAAGPTPQGVVASLPAMPLREMELAALQELLARFEGNRRQVADALGVSERTVYRKLRQYKLA</sequence>
<evidence type="ECO:0000313" key="8">
    <source>
        <dbReference type="Proteomes" id="UP001446205"/>
    </source>
</evidence>
<evidence type="ECO:0000256" key="1">
    <source>
        <dbReference type="ARBA" id="ARBA00022741"/>
    </source>
</evidence>
<dbReference type="InterPro" id="IPR002197">
    <property type="entry name" value="HTH_Fis"/>
</dbReference>